<protein>
    <submittedName>
        <fullName evidence="2">Uncharacterized protein</fullName>
    </submittedName>
</protein>
<feature type="compositionally biased region" description="Low complexity" evidence="1">
    <location>
        <begin position="55"/>
        <end position="64"/>
    </location>
</feature>
<dbReference type="EMBL" id="OA882524">
    <property type="protein sequence ID" value="CAD7275817.1"/>
    <property type="molecule type" value="Genomic_DNA"/>
</dbReference>
<accession>A0A7R9BKB9</accession>
<feature type="compositionally biased region" description="Basic and acidic residues" evidence="1">
    <location>
        <begin position="163"/>
        <end position="176"/>
    </location>
</feature>
<name>A0A7R9BKB9_9CRUS</name>
<evidence type="ECO:0000256" key="1">
    <source>
        <dbReference type="SAM" id="MobiDB-lite"/>
    </source>
</evidence>
<organism evidence="2">
    <name type="scientific">Notodromas monacha</name>
    <dbReference type="NCBI Taxonomy" id="399045"/>
    <lineage>
        <taxon>Eukaryota</taxon>
        <taxon>Metazoa</taxon>
        <taxon>Ecdysozoa</taxon>
        <taxon>Arthropoda</taxon>
        <taxon>Crustacea</taxon>
        <taxon>Oligostraca</taxon>
        <taxon>Ostracoda</taxon>
        <taxon>Podocopa</taxon>
        <taxon>Podocopida</taxon>
        <taxon>Cypridocopina</taxon>
        <taxon>Cypridoidea</taxon>
        <taxon>Cyprididae</taxon>
        <taxon>Notodromas</taxon>
    </lineage>
</organism>
<reference evidence="2" key="1">
    <citation type="submission" date="2020-11" db="EMBL/GenBank/DDBJ databases">
        <authorList>
            <person name="Tran Van P."/>
        </authorList>
    </citation>
    <scope>NUCLEOTIDE SEQUENCE</scope>
</reference>
<evidence type="ECO:0000313" key="2">
    <source>
        <dbReference type="EMBL" id="CAD7275817.1"/>
    </source>
</evidence>
<dbReference type="Proteomes" id="UP000678499">
    <property type="component" value="Unassembled WGS sequence"/>
</dbReference>
<dbReference type="EMBL" id="CAJPEX010000487">
    <property type="protein sequence ID" value="CAG0915969.1"/>
    <property type="molecule type" value="Genomic_DNA"/>
</dbReference>
<proteinExistence type="predicted"/>
<dbReference type="AlphaFoldDB" id="A0A7R9BKB9"/>
<feature type="compositionally biased region" description="Polar residues" evidence="1">
    <location>
        <begin position="137"/>
        <end position="147"/>
    </location>
</feature>
<sequence length="218" mass="24600">MWRKMAENPGDRKDVPRGFWNQSFHYWLQRFKEKGGSSQEQPRRRSTDSSNSPAPTRRSSSRQQMPPPPVTPTLTSKQPDYGSLDRVVRRKDKTTVISVRPVAHQPPQQQPSFDFCSSLDRRKRSLEQFGEPLKASSPIQRRPTTAGSSSSKSRLNESSDAGIDPRKIQQDGDEYKIVFISSDSSRDSEFNTSVDEENAKSQHSHSLNSIGGAVQPLK</sequence>
<feature type="compositionally biased region" description="Low complexity" evidence="1">
    <location>
        <begin position="148"/>
        <end position="159"/>
    </location>
</feature>
<evidence type="ECO:0000313" key="3">
    <source>
        <dbReference type="Proteomes" id="UP000678499"/>
    </source>
</evidence>
<feature type="region of interest" description="Disordered" evidence="1">
    <location>
        <begin position="31"/>
        <end position="218"/>
    </location>
</feature>
<keyword evidence="3" id="KW-1185">Reference proteome</keyword>
<gene>
    <name evidence="2" type="ORF">NMOB1V02_LOCUS3603</name>
</gene>
<feature type="compositionally biased region" description="Basic and acidic residues" evidence="1">
    <location>
        <begin position="31"/>
        <end position="47"/>
    </location>
</feature>